<accession>A0ABX6YFF1</accession>
<dbReference type="PROSITE" id="PS50003">
    <property type="entry name" value="PH_DOMAIN"/>
    <property type="match status" value="1"/>
</dbReference>
<gene>
    <name evidence="2" type="ORF">HCR76_11870</name>
</gene>
<proteinExistence type="predicted"/>
<dbReference type="InterPro" id="IPR001849">
    <property type="entry name" value="PH_domain"/>
</dbReference>
<evidence type="ECO:0000313" key="2">
    <source>
        <dbReference type="EMBL" id="QPZ37528.1"/>
    </source>
</evidence>
<dbReference type="RefSeq" id="WP_166990623.1">
    <property type="nucleotide sequence ID" value="NZ_CP061169.1"/>
</dbReference>
<protein>
    <recommendedName>
        <fullName evidence="1">PH domain-containing protein</fullName>
    </recommendedName>
</protein>
<organism evidence="2 3">
    <name type="scientific">Paramicrobacterium chengjingii</name>
    <dbReference type="NCBI Taxonomy" id="2769067"/>
    <lineage>
        <taxon>Bacteria</taxon>
        <taxon>Bacillati</taxon>
        <taxon>Actinomycetota</taxon>
        <taxon>Actinomycetes</taxon>
        <taxon>Micrococcales</taxon>
        <taxon>Microbacteriaceae</taxon>
        <taxon>Paramicrobacterium</taxon>
    </lineage>
</organism>
<evidence type="ECO:0000313" key="3">
    <source>
        <dbReference type="Proteomes" id="UP000662814"/>
    </source>
</evidence>
<dbReference type="Proteomes" id="UP000662814">
    <property type="component" value="Chromosome"/>
</dbReference>
<reference evidence="2 3" key="1">
    <citation type="submission" date="2020-12" db="EMBL/GenBank/DDBJ databases">
        <title>Microbacterium sp. HY060.</title>
        <authorList>
            <person name="Zhou J."/>
        </authorList>
    </citation>
    <scope>NUCLEOTIDE SEQUENCE [LARGE SCALE GENOMIC DNA]</scope>
    <source>
        <strain evidence="2 3">HY60</strain>
    </source>
</reference>
<feature type="domain" description="PH" evidence="1">
    <location>
        <begin position="1"/>
        <end position="20"/>
    </location>
</feature>
<evidence type="ECO:0000259" key="1">
    <source>
        <dbReference type="PROSITE" id="PS50003"/>
    </source>
</evidence>
<dbReference type="EMBL" id="CP061169">
    <property type="protein sequence ID" value="QPZ37528.1"/>
    <property type="molecule type" value="Genomic_DNA"/>
</dbReference>
<keyword evidence="3" id="KW-1185">Reference proteome</keyword>
<dbReference type="InterPro" id="IPR045598">
    <property type="entry name" value="DUF6457"/>
</dbReference>
<name>A0ABX6YFF1_9MICO</name>
<sequence>MADTPAELDEWIVELATALGIDASTVPTSRLLDLTRDVAHGVTRPAGPVSTYLVGMAVARGAALDDAVRTTLELVERRAS</sequence>
<dbReference type="Pfam" id="PF20058">
    <property type="entry name" value="DUF6457"/>
    <property type="match status" value="1"/>
</dbReference>